<comment type="caution">
    <text evidence="2">The sequence shown here is derived from an EMBL/GenBank/DDBJ whole genome shotgun (WGS) entry which is preliminary data.</text>
</comment>
<keyword evidence="1" id="KW-0732">Signal</keyword>
<protein>
    <recommendedName>
        <fullName evidence="4">Secreted protein</fullName>
    </recommendedName>
</protein>
<accession>A0A4Z2IGA4</accession>
<feature type="signal peptide" evidence="1">
    <location>
        <begin position="1"/>
        <end position="21"/>
    </location>
</feature>
<gene>
    <name evidence="2" type="ORF">EYF80_012816</name>
</gene>
<name>A0A4Z2IGA4_9TELE</name>
<evidence type="ECO:0008006" key="4">
    <source>
        <dbReference type="Google" id="ProtNLM"/>
    </source>
</evidence>
<dbReference type="Proteomes" id="UP000314294">
    <property type="component" value="Unassembled WGS sequence"/>
</dbReference>
<keyword evidence="3" id="KW-1185">Reference proteome</keyword>
<evidence type="ECO:0000313" key="2">
    <source>
        <dbReference type="EMBL" id="TNN76970.1"/>
    </source>
</evidence>
<proteinExistence type="predicted"/>
<evidence type="ECO:0000256" key="1">
    <source>
        <dbReference type="SAM" id="SignalP"/>
    </source>
</evidence>
<feature type="chain" id="PRO_5021411034" description="Secreted protein" evidence="1">
    <location>
        <begin position="22"/>
        <end position="76"/>
    </location>
</feature>
<dbReference type="AlphaFoldDB" id="A0A4Z2IGA4"/>
<reference evidence="2 3" key="1">
    <citation type="submission" date="2019-03" db="EMBL/GenBank/DDBJ databases">
        <title>First draft genome of Liparis tanakae, snailfish: a comprehensive survey of snailfish specific genes.</title>
        <authorList>
            <person name="Kim W."/>
            <person name="Song I."/>
            <person name="Jeong J.-H."/>
            <person name="Kim D."/>
            <person name="Kim S."/>
            <person name="Ryu S."/>
            <person name="Song J.Y."/>
            <person name="Lee S.K."/>
        </authorList>
    </citation>
    <scope>NUCLEOTIDE SEQUENCE [LARGE SCALE GENOMIC DNA]</scope>
    <source>
        <tissue evidence="2">Muscle</tissue>
    </source>
</reference>
<organism evidence="2 3">
    <name type="scientific">Liparis tanakae</name>
    <name type="common">Tanaka's snailfish</name>
    <dbReference type="NCBI Taxonomy" id="230148"/>
    <lineage>
        <taxon>Eukaryota</taxon>
        <taxon>Metazoa</taxon>
        <taxon>Chordata</taxon>
        <taxon>Craniata</taxon>
        <taxon>Vertebrata</taxon>
        <taxon>Euteleostomi</taxon>
        <taxon>Actinopterygii</taxon>
        <taxon>Neopterygii</taxon>
        <taxon>Teleostei</taxon>
        <taxon>Neoteleostei</taxon>
        <taxon>Acanthomorphata</taxon>
        <taxon>Eupercaria</taxon>
        <taxon>Perciformes</taxon>
        <taxon>Cottioidei</taxon>
        <taxon>Cottales</taxon>
        <taxon>Liparidae</taxon>
        <taxon>Liparis</taxon>
    </lineage>
</organism>
<evidence type="ECO:0000313" key="3">
    <source>
        <dbReference type="Proteomes" id="UP000314294"/>
    </source>
</evidence>
<sequence>MMMMMMMVMMVMMRCVPIVGATRTEGFTLQIASGAWASGASANLEGGNGLTALLQPALSVTRPAGSADPSSLAKSM</sequence>
<dbReference type="EMBL" id="SRLO01000088">
    <property type="protein sequence ID" value="TNN76970.1"/>
    <property type="molecule type" value="Genomic_DNA"/>
</dbReference>